<comment type="subcellular location">
    <subcellularLocation>
        <location evidence="1">Cell inner membrane</location>
        <topology evidence="1">Multi-pass membrane protein</topology>
    </subcellularLocation>
</comment>
<name>A0ABQ6IUD1_9MICO</name>
<dbReference type="EMBL" id="BSUO01000001">
    <property type="protein sequence ID" value="GMA40293.1"/>
    <property type="molecule type" value="Genomic_DNA"/>
</dbReference>
<dbReference type="PANTHER" id="PTHR33362:SF2">
    <property type="entry name" value="TRAP TRANSPORTER LARGE PERMEASE PROTEIN"/>
    <property type="match status" value="1"/>
</dbReference>
<feature type="transmembrane region" description="Helical" evidence="8">
    <location>
        <begin position="341"/>
        <end position="358"/>
    </location>
</feature>
<proteinExistence type="predicted"/>
<reference evidence="11" key="1">
    <citation type="journal article" date="2019" name="Int. J. Syst. Evol. Microbiol.">
        <title>The Global Catalogue of Microorganisms (GCM) 10K type strain sequencing project: providing services to taxonomists for standard genome sequencing and annotation.</title>
        <authorList>
            <consortium name="The Broad Institute Genomics Platform"/>
            <consortium name="The Broad Institute Genome Sequencing Center for Infectious Disease"/>
            <person name="Wu L."/>
            <person name="Ma J."/>
        </authorList>
    </citation>
    <scope>NUCLEOTIDE SEQUENCE [LARGE SCALE GENOMIC DNA]</scope>
    <source>
        <strain evidence="11">NBRC 113072</strain>
    </source>
</reference>
<evidence type="ECO:0000313" key="10">
    <source>
        <dbReference type="EMBL" id="GMA40293.1"/>
    </source>
</evidence>
<feature type="transmembrane region" description="Helical" evidence="8">
    <location>
        <begin position="27"/>
        <end position="47"/>
    </location>
</feature>
<dbReference type="Proteomes" id="UP001157126">
    <property type="component" value="Unassembled WGS sequence"/>
</dbReference>
<evidence type="ECO:0000256" key="6">
    <source>
        <dbReference type="ARBA" id="ARBA00023136"/>
    </source>
</evidence>
<dbReference type="PANTHER" id="PTHR33362">
    <property type="entry name" value="SIALIC ACID TRAP TRANSPORTER PERMEASE PROTEIN SIAT-RELATED"/>
    <property type="match status" value="1"/>
</dbReference>
<keyword evidence="6 8" id="KW-0472">Membrane</keyword>
<evidence type="ECO:0000256" key="2">
    <source>
        <dbReference type="ARBA" id="ARBA00022475"/>
    </source>
</evidence>
<evidence type="ECO:0000256" key="8">
    <source>
        <dbReference type="SAM" id="Phobius"/>
    </source>
</evidence>
<evidence type="ECO:0000313" key="11">
    <source>
        <dbReference type="Proteomes" id="UP001157126"/>
    </source>
</evidence>
<feature type="transmembrane region" description="Helical" evidence="8">
    <location>
        <begin position="59"/>
        <end position="79"/>
    </location>
</feature>
<keyword evidence="5 8" id="KW-1133">Transmembrane helix</keyword>
<accession>A0ABQ6IUD1</accession>
<keyword evidence="11" id="KW-1185">Reference proteome</keyword>
<feature type="transmembrane region" description="Helical" evidence="8">
    <location>
        <begin position="300"/>
        <end position="321"/>
    </location>
</feature>
<evidence type="ECO:0000256" key="7">
    <source>
        <dbReference type="SAM" id="MobiDB-lite"/>
    </source>
</evidence>
<evidence type="ECO:0000256" key="3">
    <source>
        <dbReference type="ARBA" id="ARBA00022519"/>
    </source>
</evidence>
<feature type="region of interest" description="Disordered" evidence="7">
    <location>
        <begin position="397"/>
        <end position="439"/>
    </location>
</feature>
<feature type="transmembrane region" description="Helical" evidence="8">
    <location>
        <begin position="222"/>
        <end position="247"/>
    </location>
</feature>
<feature type="compositionally biased region" description="Low complexity" evidence="7">
    <location>
        <begin position="422"/>
        <end position="439"/>
    </location>
</feature>
<keyword evidence="4 8" id="KW-0812">Transmembrane</keyword>
<protein>
    <submittedName>
        <fullName evidence="10">C4-dicarboxylate ABC transporter substrate-binding protein</fullName>
    </submittedName>
</protein>
<feature type="transmembrane region" description="Helical" evidence="8">
    <location>
        <begin position="259"/>
        <end position="279"/>
    </location>
</feature>
<gene>
    <name evidence="10" type="ORF">GCM10025883_23380</name>
</gene>
<keyword evidence="2" id="KW-1003">Cell membrane</keyword>
<evidence type="ECO:0000259" key="9">
    <source>
        <dbReference type="Pfam" id="PF06808"/>
    </source>
</evidence>
<dbReference type="InterPro" id="IPR004681">
    <property type="entry name" value="TRAP_DctM"/>
</dbReference>
<evidence type="ECO:0000256" key="5">
    <source>
        <dbReference type="ARBA" id="ARBA00022989"/>
    </source>
</evidence>
<comment type="caution">
    <text evidence="10">The sequence shown here is derived from an EMBL/GenBank/DDBJ whole genome shotgun (WGS) entry which is preliminary data.</text>
</comment>
<organism evidence="10 11">
    <name type="scientific">Mobilicoccus caccae</name>
    <dbReference type="NCBI Taxonomy" id="1859295"/>
    <lineage>
        <taxon>Bacteria</taxon>
        <taxon>Bacillati</taxon>
        <taxon>Actinomycetota</taxon>
        <taxon>Actinomycetes</taxon>
        <taxon>Micrococcales</taxon>
        <taxon>Dermatophilaceae</taxon>
        <taxon>Mobilicoccus</taxon>
    </lineage>
</organism>
<feature type="transmembrane region" description="Helical" evidence="8">
    <location>
        <begin position="179"/>
        <end position="201"/>
    </location>
</feature>
<dbReference type="InterPro" id="IPR010656">
    <property type="entry name" value="DctM"/>
</dbReference>
<evidence type="ECO:0000256" key="4">
    <source>
        <dbReference type="ARBA" id="ARBA00022692"/>
    </source>
</evidence>
<evidence type="ECO:0000256" key="1">
    <source>
        <dbReference type="ARBA" id="ARBA00004429"/>
    </source>
</evidence>
<feature type="domain" description="TRAP C4-dicarboxylate transport system permease DctM subunit" evidence="9">
    <location>
        <begin position="3"/>
        <end position="384"/>
    </location>
</feature>
<keyword evidence="3" id="KW-0997">Cell inner membrane</keyword>
<sequence length="452" mass="46943">MGIVALAVFIAVTVVCNVALKRNIAEALLVALVATSLVGGTNAPSLLLDSVVDAANNDVTFAGMAFVFMGVIVAQTGLIERLIEIFNSIFGRLRGGAAYVSTAGSAAIGLVAGSTAGNAATVGSVTIPWMKENGWSSTRAATLVAGNSGLGVSLPPNSTMFIVLGAAPVAALDVTAGQVYVALLVAGAYAVVYRMIVVLIWTRMDGIHAASERQRLPLRESLRTGWSSLLIFIGILVPVALTFGPIYDFLSHPDRLGEAMDSVSIIVHVPILISAIALIEGRKRLRGRWGSLRNAMKAEAPQFATVGISLFAALAASNIMSELGVGPQITGAIDSWDLSKPLVILLVGLLCIVVATPLSSTATAAAIGAPAVVAMSALGVPRWWPCARCCSVPRPRALPRRSARPSIWPPVSRTSNPRRPSCHSSSGSCSPSSACPGWSAWASCRSPTDRKA</sequence>
<dbReference type="Pfam" id="PF06808">
    <property type="entry name" value="DctM"/>
    <property type="match status" value="1"/>
</dbReference>